<evidence type="ECO:0000256" key="1">
    <source>
        <dbReference type="SAM" id="SignalP"/>
    </source>
</evidence>
<accession>A0A511QJP1</accession>
<reference evidence="2 3" key="1">
    <citation type="submission" date="2019-07" db="EMBL/GenBank/DDBJ databases">
        <title>Whole genome shotgun sequence of Vibrio sagamiensis NBRC 104589.</title>
        <authorList>
            <person name="Hosoyama A."/>
            <person name="Uohara A."/>
            <person name="Ohji S."/>
            <person name="Ichikawa N."/>
        </authorList>
    </citation>
    <scope>NUCLEOTIDE SEQUENCE [LARGE SCALE GENOMIC DNA]</scope>
    <source>
        <strain evidence="2 3">NBRC 104589</strain>
    </source>
</reference>
<sequence length="328" mass="36806">MQRILPLITFSITTAFPSTLFAQDYYAVTSCDQLVNIYNENNNPLYVDIINDLDCTNTTTLVETLTGTINGNGNSINNLNFQNERGYKLTNANLEKITFENTSIHNEFSFKNLLDINDHWRNVTFTNLKTTGAPFDQLFYTISNKELTDVSIDLSGIKFAGVEGLLSSSINRSTISNLKLLNGFISRKSSSPLSLLSNSMSDTSLTNVKLSNMTIIGQPTGRSGRTNIVGQISNSVVNSLTLENIIFSRSEEDAFFYDESDNQNSYNNIYHNLFDDTTDARTISLVFKPEEDLSERIINFQSMNQPIQPPAMCTPYLLRDNYFGINAE</sequence>
<name>A0A511QJP1_9VIBR</name>
<dbReference type="RefSeq" id="WP_039981083.1">
    <property type="nucleotide sequence ID" value="NZ_BAOJ01000052.1"/>
</dbReference>
<evidence type="ECO:0000313" key="3">
    <source>
        <dbReference type="Proteomes" id="UP000321922"/>
    </source>
</evidence>
<feature type="signal peptide" evidence="1">
    <location>
        <begin position="1"/>
        <end position="22"/>
    </location>
</feature>
<dbReference type="OrthoDB" id="5903294at2"/>
<protein>
    <submittedName>
        <fullName evidence="2">Uncharacterized protein</fullName>
    </submittedName>
</protein>
<proteinExistence type="predicted"/>
<feature type="chain" id="PRO_5022245833" evidence="1">
    <location>
        <begin position="23"/>
        <end position="328"/>
    </location>
</feature>
<dbReference type="EMBL" id="BJXJ01000029">
    <property type="protein sequence ID" value="GEM76682.1"/>
    <property type="molecule type" value="Genomic_DNA"/>
</dbReference>
<dbReference type="Proteomes" id="UP000321922">
    <property type="component" value="Unassembled WGS sequence"/>
</dbReference>
<organism evidence="2 3">
    <name type="scientific">Vibrio sagamiensis NBRC 104589</name>
    <dbReference type="NCBI Taxonomy" id="1219064"/>
    <lineage>
        <taxon>Bacteria</taxon>
        <taxon>Pseudomonadati</taxon>
        <taxon>Pseudomonadota</taxon>
        <taxon>Gammaproteobacteria</taxon>
        <taxon>Vibrionales</taxon>
        <taxon>Vibrionaceae</taxon>
        <taxon>Vibrio</taxon>
    </lineage>
</organism>
<keyword evidence="1" id="KW-0732">Signal</keyword>
<keyword evidence="3" id="KW-1185">Reference proteome</keyword>
<dbReference type="AlphaFoldDB" id="A0A511QJP1"/>
<comment type="caution">
    <text evidence="2">The sequence shown here is derived from an EMBL/GenBank/DDBJ whole genome shotgun (WGS) entry which is preliminary data.</text>
</comment>
<evidence type="ECO:0000313" key="2">
    <source>
        <dbReference type="EMBL" id="GEM76682.1"/>
    </source>
</evidence>
<gene>
    <name evidence="2" type="ORF">VSA01S_27940</name>
</gene>